<reference evidence="1" key="2">
    <citation type="journal article" date="2014" name="ISME J.">
        <title>Microbial stratification in low pH oxic and suboxic macroscopic growths along an acid mine drainage.</title>
        <authorList>
            <person name="Mendez-Garcia C."/>
            <person name="Mesa V."/>
            <person name="Sprenger R.R."/>
            <person name="Richter M."/>
            <person name="Diez M.S."/>
            <person name="Solano J."/>
            <person name="Bargiela R."/>
            <person name="Golyshina O.V."/>
            <person name="Manteca A."/>
            <person name="Ramos J.L."/>
            <person name="Gallego J.R."/>
            <person name="Llorente I."/>
            <person name="Martins Dos Santos V.A."/>
            <person name="Jensen O.N."/>
            <person name="Pelaez A.I."/>
            <person name="Sanchez J."/>
            <person name="Ferrer M."/>
        </authorList>
    </citation>
    <scope>NUCLEOTIDE SEQUENCE</scope>
</reference>
<dbReference type="InterPro" id="IPR014123">
    <property type="entry name" value="Superoxide_dismutase_Ni-type"/>
</dbReference>
<dbReference type="EMBL" id="AUZY01008345">
    <property type="protein sequence ID" value="EQD46211.1"/>
    <property type="molecule type" value="Genomic_DNA"/>
</dbReference>
<evidence type="ECO:0000313" key="1">
    <source>
        <dbReference type="EMBL" id="EQD46211.1"/>
    </source>
</evidence>
<dbReference type="Pfam" id="PF09055">
    <property type="entry name" value="Sod_Ni"/>
    <property type="match status" value="1"/>
</dbReference>
<protein>
    <submittedName>
        <fullName evidence="1">Superoxide dismutase, Nickel-type</fullName>
        <ecNumber evidence="1">1.15.1.1</ecNumber>
    </submittedName>
</protein>
<proteinExistence type="predicted"/>
<gene>
    <name evidence="2" type="ORF">B1A_13269</name>
    <name evidence="1" type="ORF">B1B_12710</name>
</gene>
<dbReference type="EMBL" id="AUZX01009703">
    <property type="protein sequence ID" value="EQD50960.1"/>
    <property type="molecule type" value="Genomic_DNA"/>
</dbReference>
<evidence type="ECO:0000313" key="2">
    <source>
        <dbReference type="EMBL" id="EQD50960.1"/>
    </source>
</evidence>
<dbReference type="GO" id="GO:0004784">
    <property type="term" value="F:superoxide dismutase activity"/>
    <property type="evidence" value="ECO:0007669"/>
    <property type="project" value="UniProtKB-EC"/>
</dbReference>
<name>T0ZDL1_9ZZZZ</name>
<organism evidence="1">
    <name type="scientific">mine drainage metagenome</name>
    <dbReference type="NCBI Taxonomy" id="410659"/>
    <lineage>
        <taxon>unclassified sequences</taxon>
        <taxon>metagenomes</taxon>
        <taxon>ecological metagenomes</taxon>
    </lineage>
</organism>
<sequence>MSALSGIGRLRNVARALSGRPEPVYAHCDIPCGIYDPHEAQIAALTVIRMDQLIGELPAASGSPSEAHAIASKLARYTSVKEQHAERVKHEIRVIYGDYITADHLKAFPQLSELTFKIFKQASKARQGTQIADAQELLKLVQEFAEIFWKTKNVATHRVPSQQKPGGELVVPA</sequence>
<dbReference type="SUPFAM" id="SSF109770">
    <property type="entry name" value="Nickel-containing superoxide dismutase, NiSOD"/>
    <property type="match status" value="1"/>
</dbReference>
<dbReference type="NCBIfam" id="TIGR02753">
    <property type="entry name" value="sodN"/>
    <property type="match status" value="1"/>
</dbReference>
<accession>T0ZDL1</accession>
<comment type="caution">
    <text evidence="1">The sequence shown here is derived from an EMBL/GenBank/DDBJ whole genome shotgun (WGS) entry which is preliminary data.</text>
</comment>
<keyword evidence="1" id="KW-0560">Oxidoreductase</keyword>
<dbReference type="AlphaFoldDB" id="T0ZDL1"/>
<dbReference type="EC" id="1.15.1.1" evidence="1"/>
<dbReference type="Gene3D" id="1.20.120.400">
    <property type="entry name" value="Nickel-containing superoxide dismutase"/>
    <property type="match status" value="1"/>
</dbReference>
<dbReference type="GO" id="GO:0016151">
    <property type="term" value="F:nickel cation binding"/>
    <property type="evidence" value="ECO:0007669"/>
    <property type="project" value="InterPro"/>
</dbReference>
<dbReference type="InterPro" id="IPR036502">
    <property type="entry name" value="NiSOD_sf"/>
</dbReference>
<reference evidence="1" key="1">
    <citation type="submission" date="2013-08" db="EMBL/GenBank/DDBJ databases">
        <authorList>
            <person name="Mendez C."/>
            <person name="Richter M."/>
            <person name="Ferrer M."/>
            <person name="Sanchez J."/>
        </authorList>
    </citation>
    <scope>NUCLEOTIDE SEQUENCE</scope>
</reference>